<dbReference type="SUPFAM" id="SSF51735">
    <property type="entry name" value="NAD(P)-binding Rossmann-fold domains"/>
    <property type="match status" value="1"/>
</dbReference>
<comment type="similarity">
    <text evidence="1">Belongs to the Gfo/Idh/MocA family.</text>
</comment>
<organism evidence="5 6">
    <name type="scientific">Microlunatus capsulatus</name>
    <dbReference type="NCBI Taxonomy" id="99117"/>
    <lineage>
        <taxon>Bacteria</taxon>
        <taxon>Bacillati</taxon>
        <taxon>Actinomycetota</taxon>
        <taxon>Actinomycetes</taxon>
        <taxon>Propionibacteriales</taxon>
        <taxon>Propionibacteriaceae</taxon>
        <taxon>Microlunatus</taxon>
    </lineage>
</organism>
<evidence type="ECO:0000313" key="5">
    <source>
        <dbReference type="EMBL" id="MBP2415260.1"/>
    </source>
</evidence>
<name>A0ABS4Z387_9ACTN</name>
<dbReference type="Pfam" id="PF01408">
    <property type="entry name" value="GFO_IDH_MocA"/>
    <property type="match status" value="1"/>
</dbReference>
<gene>
    <name evidence="5" type="ORF">JOF54_000182</name>
</gene>
<dbReference type="PANTHER" id="PTHR22604:SF105">
    <property type="entry name" value="TRANS-1,2-DIHYDROBENZENE-1,2-DIOL DEHYDROGENASE"/>
    <property type="match status" value="1"/>
</dbReference>
<keyword evidence="6" id="KW-1185">Reference proteome</keyword>
<accession>A0ABS4Z387</accession>
<dbReference type="Gene3D" id="3.40.50.720">
    <property type="entry name" value="NAD(P)-binding Rossmann-like Domain"/>
    <property type="match status" value="1"/>
</dbReference>
<evidence type="ECO:0000313" key="6">
    <source>
        <dbReference type="Proteomes" id="UP000758168"/>
    </source>
</evidence>
<dbReference type="InterPro" id="IPR055170">
    <property type="entry name" value="GFO_IDH_MocA-like_dom"/>
</dbReference>
<dbReference type="SUPFAM" id="SSF55347">
    <property type="entry name" value="Glyceraldehyde-3-phosphate dehydrogenase-like, C-terminal domain"/>
    <property type="match status" value="1"/>
</dbReference>
<sequence length="336" mass="35066">MSRPEPVRWGVLGTAGIARAQFLPALAEAGGRAVVVGGRDVARTEAFARAEGVERAVEGYQAVLDDPAVEAVYVPLPNPLHARWAAAALEAGKAVLCEKPLTTSPATTEALLAVAARSPRPLWEAFVFPFQAQHRRVVELVASGAVGELREVVASFHFTVSRPENIRLSADLFGGALADVGCYPLRLAHELYGVPALDAAVVAEPAGGAGGVEVEAAGRLTYADGRRVLLTCGFRRAPETTTLLLGTEGSIRLDNPWHPTPGAALQLRRTGADPVVEHPTTDARSFTAALRHVHAVLREEAEPELLAAGSAGPVAAALALARRSAGLAEPGPEATP</sequence>
<dbReference type="InterPro" id="IPR036291">
    <property type="entry name" value="NAD(P)-bd_dom_sf"/>
</dbReference>
<comment type="caution">
    <text evidence="5">The sequence shown here is derived from an EMBL/GenBank/DDBJ whole genome shotgun (WGS) entry which is preliminary data.</text>
</comment>
<dbReference type="PANTHER" id="PTHR22604">
    <property type="entry name" value="OXIDOREDUCTASES"/>
    <property type="match status" value="1"/>
</dbReference>
<evidence type="ECO:0000259" key="4">
    <source>
        <dbReference type="Pfam" id="PF22725"/>
    </source>
</evidence>
<reference evidence="5 6" key="1">
    <citation type="submission" date="2021-03" db="EMBL/GenBank/DDBJ databases">
        <title>Sequencing the genomes of 1000 actinobacteria strains.</title>
        <authorList>
            <person name="Klenk H.-P."/>
        </authorList>
    </citation>
    <scope>NUCLEOTIDE SEQUENCE [LARGE SCALE GENOMIC DNA]</scope>
    <source>
        <strain evidence="5 6">DSM 12936</strain>
    </source>
</reference>
<evidence type="ECO:0000259" key="3">
    <source>
        <dbReference type="Pfam" id="PF01408"/>
    </source>
</evidence>
<evidence type="ECO:0000256" key="2">
    <source>
        <dbReference type="ARBA" id="ARBA00023002"/>
    </source>
</evidence>
<feature type="domain" description="GFO/IDH/MocA-like oxidoreductase" evidence="4">
    <location>
        <begin position="134"/>
        <end position="252"/>
    </location>
</feature>
<protein>
    <submittedName>
        <fullName evidence="5">Dehydrogenase</fullName>
    </submittedName>
</protein>
<proteinExistence type="inferred from homology"/>
<dbReference type="Gene3D" id="3.30.360.10">
    <property type="entry name" value="Dihydrodipicolinate Reductase, domain 2"/>
    <property type="match status" value="1"/>
</dbReference>
<evidence type="ECO:0000256" key="1">
    <source>
        <dbReference type="ARBA" id="ARBA00010928"/>
    </source>
</evidence>
<feature type="domain" description="Gfo/Idh/MocA-like oxidoreductase N-terminal" evidence="3">
    <location>
        <begin position="7"/>
        <end position="123"/>
    </location>
</feature>
<dbReference type="Pfam" id="PF22725">
    <property type="entry name" value="GFO_IDH_MocA_C3"/>
    <property type="match status" value="1"/>
</dbReference>
<dbReference type="InterPro" id="IPR050984">
    <property type="entry name" value="Gfo/Idh/MocA_domain"/>
</dbReference>
<dbReference type="InterPro" id="IPR000683">
    <property type="entry name" value="Gfo/Idh/MocA-like_OxRdtase_N"/>
</dbReference>
<dbReference type="RefSeq" id="WP_210052138.1">
    <property type="nucleotide sequence ID" value="NZ_BAAAMH010000026.1"/>
</dbReference>
<dbReference type="Proteomes" id="UP000758168">
    <property type="component" value="Unassembled WGS sequence"/>
</dbReference>
<keyword evidence="2" id="KW-0560">Oxidoreductase</keyword>
<dbReference type="EMBL" id="JAGIOB010000001">
    <property type="protein sequence ID" value="MBP2415260.1"/>
    <property type="molecule type" value="Genomic_DNA"/>
</dbReference>